<feature type="transmembrane region" description="Helical" evidence="4">
    <location>
        <begin position="37"/>
        <end position="60"/>
    </location>
</feature>
<sequence>MLNVKEEISLRNGRVWGRLPFAGYLQHLDPDGWSAQILAGFVGSVALTPLRLLPVLVYTYSVVLEYGAGIAGWISSGALAGLAGATVLVSLYAKRWCMGRVSVAGMVIMLVFTALTLVFQQPLSLFLLTLLAGFGGGLTQAAVAAALSRTCHAERAFAIFTFFQFVYTSLGALLLPRLIMWSGFGFDAVQLGLVAMIISAFILAPVVTGFKLADTLPGYSGMTTGIFGVIRQIVYLPALLSVTGIMVYGISNGAVFAYLEAIGHQAGLNAYDSNDIIAYANLIAGVAALAVIWVGDRIGHYIPLVFGILGQLASILIFYIWPVANIYVAGVIVFNIACAITWAYFLSSQAGLDNSGTVVAFGQFTNLAGTTLGPAIAAFFIGARGELRQVLWVSAILTILALIPMVIVPVMLWKQRVAAV</sequence>
<feature type="transmembrane region" description="Helical" evidence="4">
    <location>
        <begin position="125"/>
        <end position="147"/>
    </location>
</feature>
<feature type="transmembrane region" description="Helical" evidence="4">
    <location>
        <begin position="276"/>
        <end position="294"/>
    </location>
</feature>
<protein>
    <submittedName>
        <fullName evidence="5">Major facilitator family transporter</fullName>
    </submittedName>
</protein>
<feature type="transmembrane region" description="Helical" evidence="4">
    <location>
        <begin position="358"/>
        <end position="383"/>
    </location>
</feature>
<dbReference type="Pfam" id="PF07690">
    <property type="entry name" value="MFS_1"/>
    <property type="match status" value="1"/>
</dbReference>
<dbReference type="InterPro" id="IPR011701">
    <property type="entry name" value="MFS"/>
</dbReference>
<evidence type="ECO:0000313" key="5">
    <source>
        <dbReference type="EMBL" id="AQS40766.1"/>
    </source>
</evidence>
<dbReference type="CDD" id="cd06174">
    <property type="entry name" value="MFS"/>
    <property type="match status" value="1"/>
</dbReference>
<dbReference type="SUPFAM" id="SSF103473">
    <property type="entry name" value="MFS general substrate transporter"/>
    <property type="match status" value="1"/>
</dbReference>
<evidence type="ECO:0000313" key="6">
    <source>
        <dbReference type="Proteomes" id="UP000188912"/>
    </source>
</evidence>
<feature type="transmembrane region" description="Helical" evidence="4">
    <location>
        <begin position="191"/>
        <end position="213"/>
    </location>
</feature>
<reference evidence="5 6" key="1">
    <citation type="journal article" date="2010" name="Science">
        <title>Genomic comparison of the ants Camponotus floridanus and Harpegnathos saltator.</title>
        <authorList>
            <person name="Bonasio R."/>
            <person name="Zhang G."/>
            <person name="Ye C."/>
            <person name="Mutti N.S."/>
            <person name="Fang X."/>
            <person name="Qin N."/>
            <person name="Donahue G."/>
            <person name="Yang P."/>
            <person name="Li Q."/>
            <person name="Li C."/>
            <person name="Zhang P."/>
            <person name="Huang Z."/>
            <person name="Berger S.L."/>
            <person name="Reinberg D."/>
            <person name="Wang J."/>
            <person name="Liebig J."/>
        </authorList>
    </citation>
    <scope>NUCLEOTIDE SEQUENCE [LARGE SCALE GENOMIC DNA]</scope>
    <source>
        <strain evidence="5 6">Hsal</strain>
    </source>
</reference>
<feature type="transmembrane region" description="Helical" evidence="4">
    <location>
        <begin position="159"/>
        <end position="179"/>
    </location>
</feature>
<dbReference type="Gene3D" id="1.20.1250.20">
    <property type="entry name" value="MFS general substrate transporter like domains"/>
    <property type="match status" value="1"/>
</dbReference>
<dbReference type="STRING" id="1902579.BHV28_00400"/>
<gene>
    <name evidence="5" type="ORF">BHV28_00400</name>
</gene>
<keyword evidence="2 4" id="KW-1133">Transmembrane helix</keyword>
<feature type="transmembrane region" description="Helical" evidence="4">
    <location>
        <begin position="101"/>
        <end position="119"/>
    </location>
</feature>
<dbReference type="AlphaFoldDB" id="A0A1U9JSC5"/>
<dbReference type="KEGG" id="thd:BHV28_00400"/>
<feature type="transmembrane region" description="Helical" evidence="4">
    <location>
        <begin position="389"/>
        <end position="413"/>
    </location>
</feature>
<feature type="transmembrane region" description="Helical" evidence="4">
    <location>
        <begin position="66"/>
        <end position="89"/>
    </location>
</feature>
<evidence type="ECO:0000256" key="2">
    <source>
        <dbReference type="ARBA" id="ARBA00022989"/>
    </source>
</evidence>
<reference evidence="5 6" key="2">
    <citation type="journal article" date="2016" name="Sci. Rep.">
        <title>The genome of Rhizobiales bacteria in predatory ants reveals urease gene functions but no genes for nitrogen fixation.</title>
        <authorList>
            <person name="Neuvonen M.M."/>
            <person name="Tamarit D."/>
            <person name="Naslund K."/>
            <person name="Liebig J."/>
            <person name="Feldhaar H."/>
            <person name="Moran N.A."/>
            <person name="Guy L."/>
            <person name="Andersson S.G."/>
        </authorList>
    </citation>
    <scope>NUCLEOTIDE SEQUENCE [LARGE SCALE GENOMIC DNA]</scope>
    <source>
        <strain evidence="5 6">Hsal</strain>
    </source>
</reference>
<keyword evidence="3 4" id="KW-0472">Membrane</keyword>
<feature type="transmembrane region" description="Helical" evidence="4">
    <location>
        <begin position="234"/>
        <end position="256"/>
    </location>
</feature>
<keyword evidence="6" id="KW-1185">Reference proteome</keyword>
<evidence type="ECO:0000256" key="4">
    <source>
        <dbReference type="SAM" id="Phobius"/>
    </source>
</evidence>
<dbReference type="InterPro" id="IPR036259">
    <property type="entry name" value="MFS_trans_sf"/>
</dbReference>
<evidence type="ECO:0000256" key="3">
    <source>
        <dbReference type="ARBA" id="ARBA00023136"/>
    </source>
</evidence>
<feature type="transmembrane region" description="Helical" evidence="4">
    <location>
        <begin position="327"/>
        <end position="346"/>
    </location>
</feature>
<organism evidence="5 6">
    <name type="scientific">Candidatus Tokpelaia hoelldobleri</name>
    <dbReference type="NCBI Taxonomy" id="1902579"/>
    <lineage>
        <taxon>Bacteria</taxon>
        <taxon>Pseudomonadati</taxon>
        <taxon>Pseudomonadota</taxon>
        <taxon>Alphaproteobacteria</taxon>
        <taxon>Hyphomicrobiales</taxon>
        <taxon>Candidatus Tokpelaia</taxon>
    </lineage>
</organism>
<keyword evidence="1 4" id="KW-0812">Transmembrane</keyword>
<feature type="transmembrane region" description="Helical" evidence="4">
    <location>
        <begin position="301"/>
        <end position="321"/>
    </location>
</feature>
<dbReference type="Proteomes" id="UP000188912">
    <property type="component" value="Chromosome"/>
</dbReference>
<dbReference type="EMBL" id="CP017315">
    <property type="protein sequence ID" value="AQS40766.1"/>
    <property type="molecule type" value="Genomic_DNA"/>
</dbReference>
<evidence type="ECO:0000256" key="1">
    <source>
        <dbReference type="ARBA" id="ARBA00022692"/>
    </source>
</evidence>
<proteinExistence type="predicted"/>
<dbReference type="GO" id="GO:0022857">
    <property type="term" value="F:transmembrane transporter activity"/>
    <property type="evidence" value="ECO:0007669"/>
    <property type="project" value="InterPro"/>
</dbReference>
<accession>A0A1U9JSC5</accession>
<name>A0A1U9JSC5_9HYPH</name>